<protein>
    <submittedName>
        <fullName evidence="6">LysR family transcriptional regulator</fullName>
    </submittedName>
</protein>
<dbReference type="OrthoDB" id="464481at2"/>
<keyword evidence="2" id="KW-0805">Transcription regulation</keyword>
<name>A0A1X1D4T8_9GAMM</name>
<gene>
    <name evidence="6" type="ORF">HA51_01155</name>
</gene>
<dbReference type="Pfam" id="PF00126">
    <property type="entry name" value="HTH_1"/>
    <property type="match status" value="1"/>
</dbReference>
<dbReference type="PANTHER" id="PTHR30126">
    <property type="entry name" value="HTH-TYPE TRANSCRIPTIONAL REGULATOR"/>
    <property type="match status" value="1"/>
</dbReference>
<reference evidence="6 7" key="1">
    <citation type="journal article" date="2017" name="Antonie Van Leeuwenhoek">
        <title>Phylogenomic resolution of the bacterial genus Pantoea and its relationship with Erwinia and Tatumella.</title>
        <authorList>
            <person name="Palmer M."/>
            <person name="Steenkamp E.T."/>
            <person name="Coetzee M.P."/>
            <person name="Chan W.Y."/>
            <person name="van Zyl E."/>
            <person name="De Maayer P."/>
            <person name="Coutinho T.A."/>
            <person name="Blom J."/>
            <person name="Smits T.H."/>
            <person name="Duffy B."/>
            <person name="Venter S.N."/>
        </authorList>
    </citation>
    <scope>NUCLEOTIDE SEQUENCE [LARGE SCALE GENOMIC DNA]</scope>
    <source>
        <strain evidence="6 7">LMG 26275</strain>
    </source>
</reference>
<evidence type="ECO:0000313" key="7">
    <source>
        <dbReference type="Proteomes" id="UP000193558"/>
    </source>
</evidence>
<dbReference type="RefSeq" id="WP_084931365.1">
    <property type="nucleotide sequence ID" value="NZ_MLFR01000001.1"/>
</dbReference>
<dbReference type="GO" id="GO:0000976">
    <property type="term" value="F:transcription cis-regulatory region binding"/>
    <property type="evidence" value="ECO:0007669"/>
    <property type="project" value="TreeGrafter"/>
</dbReference>
<organism evidence="6 7">
    <name type="scientific">Pantoea rwandensis</name>
    <dbReference type="NCBI Taxonomy" id="1076550"/>
    <lineage>
        <taxon>Bacteria</taxon>
        <taxon>Pseudomonadati</taxon>
        <taxon>Pseudomonadota</taxon>
        <taxon>Gammaproteobacteria</taxon>
        <taxon>Enterobacterales</taxon>
        <taxon>Erwiniaceae</taxon>
        <taxon>Pantoea</taxon>
    </lineage>
</organism>
<dbReference type="Gene3D" id="1.10.10.10">
    <property type="entry name" value="Winged helix-like DNA-binding domain superfamily/Winged helix DNA-binding domain"/>
    <property type="match status" value="1"/>
</dbReference>
<dbReference type="Pfam" id="PF03466">
    <property type="entry name" value="LysR_substrate"/>
    <property type="match status" value="1"/>
</dbReference>
<evidence type="ECO:0000259" key="5">
    <source>
        <dbReference type="PROSITE" id="PS50931"/>
    </source>
</evidence>
<evidence type="ECO:0000313" key="6">
    <source>
        <dbReference type="EMBL" id="ORM71712.1"/>
    </source>
</evidence>
<dbReference type="PROSITE" id="PS50931">
    <property type="entry name" value="HTH_LYSR"/>
    <property type="match status" value="1"/>
</dbReference>
<evidence type="ECO:0000256" key="2">
    <source>
        <dbReference type="ARBA" id="ARBA00023015"/>
    </source>
</evidence>
<dbReference type="SUPFAM" id="SSF53850">
    <property type="entry name" value="Periplasmic binding protein-like II"/>
    <property type="match status" value="1"/>
</dbReference>
<dbReference type="Gene3D" id="3.40.190.10">
    <property type="entry name" value="Periplasmic binding protein-like II"/>
    <property type="match status" value="2"/>
</dbReference>
<dbReference type="GO" id="GO:0003700">
    <property type="term" value="F:DNA-binding transcription factor activity"/>
    <property type="evidence" value="ECO:0007669"/>
    <property type="project" value="InterPro"/>
</dbReference>
<dbReference type="InterPro" id="IPR036388">
    <property type="entry name" value="WH-like_DNA-bd_sf"/>
</dbReference>
<keyword evidence="3" id="KW-0238">DNA-binding</keyword>
<dbReference type="EMBL" id="MLFR01000001">
    <property type="protein sequence ID" value="ORM71712.1"/>
    <property type="molecule type" value="Genomic_DNA"/>
</dbReference>
<sequence length="295" mass="32594">MNHTSLEIFSVVAEELSVVKAAQRLGRVQSNITTRIQQLEEELDAELFIRDSKRLKLSPQGKLFLSYTKKLLSLGEEARQSLHPHTPNGDLALGSMECAAASRLTKPLAEFSQTCPEVRLLFSTQPTGQLIERVQQSDLDCALVALPVDDAGEPLCPDDLRYQPLYDEQLLLVLPTTMSHIRQLSDIDEGKLAAFAVGCTYRQLAMQMLQNMGASGRRIQVQEVSSYHAMLACVAAGTYMCMLPESVLQLLQIPAGLTLLHAGHAVTQLIWRKDYRSPALDHLRQLLASDANVSA</sequence>
<dbReference type="InterPro" id="IPR036390">
    <property type="entry name" value="WH_DNA-bd_sf"/>
</dbReference>
<feature type="domain" description="HTH lysR-type" evidence="5">
    <location>
        <begin position="1"/>
        <end position="58"/>
    </location>
</feature>
<evidence type="ECO:0000256" key="1">
    <source>
        <dbReference type="ARBA" id="ARBA00009437"/>
    </source>
</evidence>
<dbReference type="InterPro" id="IPR005119">
    <property type="entry name" value="LysR_subst-bd"/>
</dbReference>
<dbReference type="PANTHER" id="PTHR30126:SF40">
    <property type="entry name" value="HTH-TYPE TRANSCRIPTIONAL REGULATOR GLTR"/>
    <property type="match status" value="1"/>
</dbReference>
<evidence type="ECO:0000256" key="3">
    <source>
        <dbReference type="ARBA" id="ARBA00023125"/>
    </source>
</evidence>
<keyword evidence="4" id="KW-0804">Transcription</keyword>
<comment type="caution">
    <text evidence="6">The sequence shown here is derived from an EMBL/GenBank/DDBJ whole genome shotgun (WGS) entry which is preliminary data.</text>
</comment>
<dbReference type="AlphaFoldDB" id="A0A1X1D4T8"/>
<evidence type="ECO:0000256" key="4">
    <source>
        <dbReference type="ARBA" id="ARBA00023163"/>
    </source>
</evidence>
<accession>A0A1X1D4T8</accession>
<dbReference type="SUPFAM" id="SSF46785">
    <property type="entry name" value="Winged helix' DNA-binding domain"/>
    <property type="match status" value="1"/>
</dbReference>
<comment type="similarity">
    <text evidence="1">Belongs to the LysR transcriptional regulatory family.</text>
</comment>
<dbReference type="Proteomes" id="UP000193558">
    <property type="component" value="Unassembled WGS sequence"/>
</dbReference>
<dbReference type="InterPro" id="IPR000847">
    <property type="entry name" value="LysR_HTH_N"/>
</dbReference>
<proteinExistence type="inferred from homology"/>